<accession>A0ABV2TMU9</accession>
<dbReference type="RefSeq" id="WP_354600950.1">
    <property type="nucleotide sequence ID" value="NZ_JBEWZI010000009.1"/>
</dbReference>
<keyword evidence="1" id="KW-0812">Transmembrane</keyword>
<keyword evidence="3" id="KW-1185">Reference proteome</keyword>
<reference evidence="2 3" key="1">
    <citation type="submission" date="2024-07" db="EMBL/GenBank/DDBJ databases">
        <title>Uliginosibacterium flavum JJ3220;KACC:17644.</title>
        <authorList>
            <person name="Kim M.K."/>
        </authorList>
    </citation>
    <scope>NUCLEOTIDE SEQUENCE [LARGE SCALE GENOMIC DNA]</scope>
    <source>
        <strain evidence="2 3">KACC:17644</strain>
    </source>
</reference>
<evidence type="ECO:0000313" key="2">
    <source>
        <dbReference type="EMBL" id="MET7014488.1"/>
    </source>
</evidence>
<evidence type="ECO:0000313" key="3">
    <source>
        <dbReference type="Proteomes" id="UP001549691"/>
    </source>
</evidence>
<dbReference type="Proteomes" id="UP001549691">
    <property type="component" value="Unassembled WGS sequence"/>
</dbReference>
<keyword evidence="1" id="KW-0472">Membrane</keyword>
<gene>
    <name evidence="2" type="ORF">ABXR19_09830</name>
</gene>
<evidence type="ECO:0000256" key="1">
    <source>
        <dbReference type="SAM" id="Phobius"/>
    </source>
</evidence>
<comment type="caution">
    <text evidence="2">The sequence shown here is derived from an EMBL/GenBank/DDBJ whole genome shotgun (WGS) entry which is preliminary data.</text>
</comment>
<sequence length="56" mass="5873">MAEVVFVGDTCDSALPAAVFDDFPVLVEVRTLDDLLATGLPVTLVAMAITPLVVKI</sequence>
<proteinExistence type="predicted"/>
<dbReference type="EMBL" id="JBEWZI010000009">
    <property type="protein sequence ID" value="MET7014488.1"/>
    <property type="molecule type" value="Genomic_DNA"/>
</dbReference>
<feature type="transmembrane region" description="Helical" evidence="1">
    <location>
        <begin position="35"/>
        <end position="54"/>
    </location>
</feature>
<keyword evidence="1" id="KW-1133">Transmembrane helix</keyword>
<protein>
    <submittedName>
        <fullName evidence="2">Uncharacterized protein</fullName>
    </submittedName>
</protein>
<organism evidence="2 3">
    <name type="scientific">Uliginosibacterium flavum</name>
    <dbReference type="NCBI Taxonomy" id="1396831"/>
    <lineage>
        <taxon>Bacteria</taxon>
        <taxon>Pseudomonadati</taxon>
        <taxon>Pseudomonadota</taxon>
        <taxon>Betaproteobacteria</taxon>
        <taxon>Rhodocyclales</taxon>
        <taxon>Zoogloeaceae</taxon>
        <taxon>Uliginosibacterium</taxon>
    </lineage>
</organism>
<name>A0ABV2TMU9_9RHOO</name>